<dbReference type="AlphaFoldDB" id="A0A7X6HDT5"/>
<feature type="region of interest" description="Disordered" evidence="5">
    <location>
        <begin position="1"/>
        <end position="21"/>
    </location>
</feature>
<dbReference type="PANTHER" id="PTHR23542:SF1">
    <property type="entry name" value="MAJOR FACILITATOR SUPERFAMILY (MFS) PROFILE DOMAIN-CONTAINING PROTEIN"/>
    <property type="match status" value="1"/>
</dbReference>
<keyword evidence="2 6" id="KW-0812">Transmembrane</keyword>
<comment type="caution">
    <text evidence="8">The sequence shown here is derived from an EMBL/GenBank/DDBJ whole genome shotgun (WGS) entry which is preliminary data.</text>
</comment>
<feature type="transmembrane region" description="Helical" evidence="6">
    <location>
        <begin position="125"/>
        <end position="145"/>
    </location>
</feature>
<protein>
    <submittedName>
        <fullName evidence="8">MFS transporter</fullName>
    </submittedName>
</protein>
<feature type="transmembrane region" description="Helical" evidence="6">
    <location>
        <begin position="166"/>
        <end position="189"/>
    </location>
</feature>
<dbReference type="PANTHER" id="PTHR23542">
    <property type="match status" value="1"/>
</dbReference>
<evidence type="ECO:0000313" key="8">
    <source>
        <dbReference type="EMBL" id="NKX54600.1"/>
    </source>
</evidence>
<dbReference type="Proteomes" id="UP000544090">
    <property type="component" value="Unassembled WGS sequence"/>
</dbReference>
<dbReference type="PROSITE" id="PS50850">
    <property type="entry name" value="MFS"/>
    <property type="match status" value="1"/>
</dbReference>
<evidence type="ECO:0000259" key="7">
    <source>
        <dbReference type="PROSITE" id="PS50850"/>
    </source>
</evidence>
<feature type="transmembrane region" description="Helical" evidence="6">
    <location>
        <begin position="98"/>
        <end position="119"/>
    </location>
</feature>
<keyword evidence="3 6" id="KW-1133">Transmembrane helix</keyword>
<name>A0A7X6HDT5_9MICC</name>
<feature type="domain" description="Major facilitator superfamily (MFS) profile" evidence="7">
    <location>
        <begin position="33"/>
        <end position="422"/>
    </location>
</feature>
<evidence type="ECO:0000256" key="3">
    <source>
        <dbReference type="ARBA" id="ARBA00022989"/>
    </source>
</evidence>
<gene>
    <name evidence="8" type="ORF">HGG74_08615</name>
</gene>
<feature type="transmembrane region" description="Helical" evidence="6">
    <location>
        <begin position="195"/>
        <end position="214"/>
    </location>
</feature>
<evidence type="ECO:0000256" key="6">
    <source>
        <dbReference type="SAM" id="Phobius"/>
    </source>
</evidence>
<feature type="transmembrane region" description="Helical" evidence="6">
    <location>
        <begin position="42"/>
        <end position="60"/>
    </location>
</feature>
<feature type="transmembrane region" description="Helical" evidence="6">
    <location>
        <begin position="282"/>
        <end position="301"/>
    </location>
</feature>
<dbReference type="InterPro" id="IPR020846">
    <property type="entry name" value="MFS_dom"/>
</dbReference>
<dbReference type="Pfam" id="PF07690">
    <property type="entry name" value="MFS_1"/>
    <property type="match status" value="1"/>
</dbReference>
<dbReference type="InterPro" id="IPR036259">
    <property type="entry name" value="MFS_trans_sf"/>
</dbReference>
<keyword evidence="4 6" id="KW-0472">Membrane</keyword>
<dbReference type="GO" id="GO:0022857">
    <property type="term" value="F:transmembrane transporter activity"/>
    <property type="evidence" value="ECO:0007669"/>
    <property type="project" value="InterPro"/>
</dbReference>
<dbReference type="Gene3D" id="1.20.1250.20">
    <property type="entry name" value="MFS general substrate transporter like domains"/>
    <property type="match status" value="1"/>
</dbReference>
<reference evidence="8 9" key="1">
    <citation type="submission" date="2020-04" db="EMBL/GenBank/DDBJ databases">
        <title>Arthrobacter sp. nov.</title>
        <authorList>
            <person name="Liu S."/>
        </authorList>
    </citation>
    <scope>NUCLEOTIDE SEQUENCE [LARGE SCALE GENOMIC DNA]</scope>
    <source>
        <strain evidence="8 9">E918</strain>
    </source>
</reference>
<evidence type="ECO:0000256" key="1">
    <source>
        <dbReference type="ARBA" id="ARBA00004651"/>
    </source>
</evidence>
<dbReference type="GO" id="GO:0005886">
    <property type="term" value="C:plasma membrane"/>
    <property type="evidence" value="ECO:0007669"/>
    <property type="project" value="UniProtKB-SubCell"/>
</dbReference>
<evidence type="ECO:0000313" key="9">
    <source>
        <dbReference type="Proteomes" id="UP000544090"/>
    </source>
</evidence>
<proteinExistence type="predicted"/>
<feature type="transmembrane region" description="Helical" evidence="6">
    <location>
        <begin position="372"/>
        <end position="393"/>
    </location>
</feature>
<dbReference type="EMBL" id="JAAZSQ010000006">
    <property type="protein sequence ID" value="NKX54600.1"/>
    <property type="molecule type" value="Genomic_DNA"/>
</dbReference>
<accession>A0A7X6HDT5</accession>
<feature type="transmembrane region" description="Helical" evidence="6">
    <location>
        <begin position="66"/>
        <end position="86"/>
    </location>
</feature>
<dbReference type="InterPro" id="IPR011701">
    <property type="entry name" value="MFS"/>
</dbReference>
<feature type="transmembrane region" description="Helical" evidence="6">
    <location>
        <begin position="308"/>
        <end position="328"/>
    </location>
</feature>
<feature type="compositionally biased region" description="Low complexity" evidence="5">
    <location>
        <begin position="1"/>
        <end position="20"/>
    </location>
</feature>
<feature type="transmembrane region" description="Helical" evidence="6">
    <location>
        <begin position="242"/>
        <end position="262"/>
    </location>
</feature>
<dbReference type="RefSeq" id="WP_168485940.1">
    <property type="nucleotide sequence ID" value="NZ_JAAZSQ010000006.1"/>
</dbReference>
<feature type="transmembrane region" description="Helical" evidence="6">
    <location>
        <begin position="399"/>
        <end position="422"/>
    </location>
</feature>
<evidence type="ECO:0000256" key="4">
    <source>
        <dbReference type="ARBA" id="ARBA00023136"/>
    </source>
</evidence>
<evidence type="ECO:0000256" key="2">
    <source>
        <dbReference type="ARBA" id="ARBA00022692"/>
    </source>
</evidence>
<organism evidence="8 9">
    <name type="scientific">Arthrobacter mobilis</name>
    <dbReference type="NCBI Taxonomy" id="2724944"/>
    <lineage>
        <taxon>Bacteria</taxon>
        <taxon>Bacillati</taxon>
        <taxon>Actinomycetota</taxon>
        <taxon>Actinomycetes</taxon>
        <taxon>Micrococcales</taxon>
        <taxon>Micrococcaceae</taxon>
        <taxon>Arthrobacter</taxon>
    </lineage>
</organism>
<dbReference type="SUPFAM" id="SSF103473">
    <property type="entry name" value="MFS general substrate transporter"/>
    <property type="match status" value="1"/>
</dbReference>
<sequence length="426" mass="42046">MTTSRSSATSTDDAPAAPASGRLGRYRHLPALAGKNFLPSGFLARLPLAMITVGALTLVTAASGSYALGGMAAGAVGIGSAAGAPAQGYLADRKGQRAVLLAAAAAHAVAIAGLLVAAGTAPGPAGAAVNLAAALMVGLTCPQVGPLARVRWMAMTERRRELRDTALSYESTADELTFVLGPALVGLLAALVAPWLPFVLAAVLTITMVPAFAVHPTHRTVHPAARAGQTAEGLPARSRPGWLLPAAVPALGMAAMGAFFGAVQAALSAFGGSFGAAESAGLLYAVLGLSSAATALSVAFWPERFAHTSRWVLCSGAMLAGAALLLLPQSPAPMVAALLAAGLPVGPVMVTVYSIGGLVAPAERLGTVMTMLASGVVLGAALGAAVAGGVAQAHGHTGAFLVAAAAAAAMLLVSLLGVRAVCTRRS</sequence>
<feature type="transmembrane region" description="Helical" evidence="6">
    <location>
        <begin position="334"/>
        <end position="360"/>
    </location>
</feature>
<evidence type="ECO:0000256" key="5">
    <source>
        <dbReference type="SAM" id="MobiDB-lite"/>
    </source>
</evidence>
<keyword evidence="9" id="KW-1185">Reference proteome</keyword>
<comment type="subcellular location">
    <subcellularLocation>
        <location evidence="1">Cell membrane</location>
        <topology evidence="1">Multi-pass membrane protein</topology>
    </subcellularLocation>
</comment>